<protein>
    <recommendedName>
        <fullName evidence="5">Prolyl endopeptidase-like</fullName>
    </recommendedName>
    <alternativeName>
        <fullName evidence="6">Prolylendopeptidase-like</fullName>
    </alternativeName>
</protein>
<dbReference type="Proteomes" id="UP000193411">
    <property type="component" value="Unassembled WGS sequence"/>
</dbReference>
<keyword evidence="12" id="KW-1185">Reference proteome</keyword>
<organism evidence="11 12">
    <name type="scientific">Catenaria anguillulae PL171</name>
    <dbReference type="NCBI Taxonomy" id="765915"/>
    <lineage>
        <taxon>Eukaryota</taxon>
        <taxon>Fungi</taxon>
        <taxon>Fungi incertae sedis</taxon>
        <taxon>Blastocladiomycota</taxon>
        <taxon>Blastocladiomycetes</taxon>
        <taxon>Blastocladiales</taxon>
        <taxon>Catenariaceae</taxon>
        <taxon>Catenaria</taxon>
    </lineage>
</organism>
<feature type="region of interest" description="Disordered" evidence="8">
    <location>
        <begin position="1049"/>
        <end position="1080"/>
    </location>
</feature>
<dbReference type="OrthoDB" id="248387at2759"/>
<keyword evidence="3" id="KW-0378">Hydrolase</keyword>
<evidence type="ECO:0000256" key="1">
    <source>
        <dbReference type="ARBA" id="ARBA00005228"/>
    </source>
</evidence>
<comment type="function">
    <text evidence="7">Serine peptidase whose precise substrate specificity remains unclear. Does not cleave peptides after a arginine or lysine residue. Regulates trans-Golgi network morphology and sorting by regulating the membrane binding of the AP-1 complex. May play a role in the regulation of synaptic vesicle exocytosis.</text>
</comment>
<proteinExistence type="inferred from homology"/>
<dbReference type="PANTHER" id="PTHR11757">
    <property type="entry name" value="PROTEASE FAMILY S9A OLIGOPEPTIDASE"/>
    <property type="match status" value="1"/>
</dbReference>
<dbReference type="PROSITE" id="PS00708">
    <property type="entry name" value="PRO_ENDOPEP_SER"/>
    <property type="match status" value="1"/>
</dbReference>
<dbReference type="SUPFAM" id="SSF53474">
    <property type="entry name" value="alpha/beta-Hydrolases"/>
    <property type="match status" value="1"/>
</dbReference>
<dbReference type="PRINTS" id="PR00862">
    <property type="entry name" value="PROLIGOPTASE"/>
</dbReference>
<reference evidence="11 12" key="1">
    <citation type="submission" date="2016-07" db="EMBL/GenBank/DDBJ databases">
        <title>Pervasive Adenine N6-methylation of Active Genes in Fungi.</title>
        <authorList>
            <consortium name="DOE Joint Genome Institute"/>
            <person name="Mondo S.J."/>
            <person name="Dannebaum R.O."/>
            <person name="Kuo R.C."/>
            <person name="Labutti K."/>
            <person name="Haridas S."/>
            <person name="Kuo A."/>
            <person name="Salamov A."/>
            <person name="Ahrendt S.R."/>
            <person name="Lipzen A."/>
            <person name="Sullivan W."/>
            <person name="Andreopoulos W.B."/>
            <person name="Clum A."/>
            <person name="Lindquist E."/>
            <person name="Daum C."/>
            <person name="Ramamoorthy G.K."/>
            <person name="Gryganskyi A."/>
            <person name="Culley D."/>
            <person name="Magnuson J.K."/>
            <person name="James T.Y."/>
            <person name="O'Malley M.A."/>
            <person name="Stajich J.E."/>
            <person name="Spatafora J.W."/>
            <person name="Visel A."/>
            <person name="Grigoriev I.V."/>
        </authorList>
    </citation>
    <scope>NUCLEOTIDE SEQUENCE [LARGE SCALE GENOMIC DNA]</scope>
    <source>
        <strain evidence="11 12">PL171</strain>
    </source>
</reference>
<dbReference type="AlphaFoldDB" id="A0A1Y2HRZ1"/>
<dbReference type="InterPro" id="IPR001375">
    <property type="entry name" value="Peptidase_S9_cat"/>
</dbReference>
<dbReference type="EMBL" id="MCFL01000013">
    <property type="protein sequence ID" value="ORZ37367.1"/>
    <property type="molecule type" value="Genomic_DNA"/>
</dbReference>
<evidence type="ECO:0000313" key="12">
    <source>
        <dbReference type="Proteomes" id="UP000193411"/>
    </source>
</evidence>
<dbReference type="GO" id="GO:0004252">
    <property type="term" value="F:serine-type endopeptidase activity"/>
    <property type="evidence" value="ECO:0007669"/>
    <property type="project" value="InterPro"/>
</dbReference>
<evidence type="ECO:0000256" key="2">
    <source>
        <dbReference type="ARBA" id="ARBA00022670"/>
    </source>
</evidence>
<comment type="caution">
    <text evidence="11">The sequence shown here is derived from an EMBL/GenBank/DDBJ whole genome shotgun (WGS) entry which is preliminary data.</text>
</comment>
<dbReference type="SUPFAM" id="SSF50993">
    <property type="entry name" value="Peptidase/esterase 'gauge' domain"/>
    <property type="match status" value="1"/>
</dbReference>
<evidence type="ECO:0000256" key="6">
    <source>
        <dbReference type="ARBA" id="ARBA00042165"/>
    </source>
</evidence>
<gene>
    <name evidence="11" type="ORF">BCR44DRAFT_1044451</name>
</gene>
<evidence type="ECO:0000259" key="9">
    <source>
        <dbReference type="Pfam" id="PF00326"/>
    </source>
</evidence>
<feature type="domain" description="Peptidase S9A N-terminal" evidence="10">
    <location>
        <begin position="300"/>
        <end position="721"/>
    </location>
</feature>
<feature type="compositionally biased region" description="Low complexity" evidence="8">
    <location>
        <begin position="65"/>
        <end position="77"/>
    </location>
</feature>
<feature type="domain" description="Peptidase S9 prolyl oligopeptidase catalytic" evidence="9">
    <location>
        <begin position="925"/>
        <end position="1034"/>
    </location>
</feature>
<dbReference type="InterPro" id="IPR029058">
    <property type="entry name" value="AB_hydrolase_fold"/>
</dbReference>
<name>A0A1Y2HRZ1_9FUNG</name>
<keyword evidence="2" id="KW-0645">Protease</keyword>
<feature type="compositionally biased region" description="Low complexity" evidence="8">
    <location>
        <begin position="35"/>
        <end position="48"/>
    </location>
</feature>
<dbReference type="InterPro" id="IPR051543">
    <property type="entry name" value="Serine_Peptidase_S9A"/>
</dbReference>
<feature type="domain" description="Peptidase S9 prolyl oligopeptidase catalytic" evidence="9">
    <location>
        <begin position="827"/>
        <end position="901"/>
    </location>
</feature>
<dbReference type="Gene3D" id="2.130.10.120">
    <property type="entry name" value="Prolyl oligopeptidase, N-terminal domain"/>
    <property type="match status" value="1"/>
</dbReference>
<dbReference type="PANTHER" id="PTHR11757:SF19">
    <property type="entry name" value="PROLYL ENDOPEPTIDASE-LIKE"/>
    <property type="match status" value="1"/>
</dbReference>
<feature type="compositionally biased region" description="Acidic residues" evidence="8">
    <location>
        <begin position="140"/>
        <end position="154"/>
    </location>
</feature>
<evidence type="ECO:0000256" key="8">
    <source>
        <dbReference type="SAM" id="MobiDB-lite"/>
    </source>
</evidence>
<feature type="compositionally biased region" description="Low complexity" evidence="8">
    <location>
        <begin position="100"/>
        <end position="112"/>
    </location>
</feature>
<keyword evidence="4" id="KW-0720">Serine protease</keyword>
<evidence type="ECO:0000256" key="5">
    <source>
        <dbReference type="ARBA" id="ARBA00039290"/>
    </source>
</evidence>
<dbReference type="Gene3D" id="3.40.50.1820">
    <property type="entry name" value="alpha/beta hydrolase"/>
    <property type="match status" value="1"/>
</dbReference>
<sequence length="1171" mass="126102">MPPKVKATYIRSASPSPSRDPNAPLMPGGIRPVNPITSTTTAPFSSPPAGHRGGQGESIPLQASPPRQQQQPRQQHQANLLPPGDDLSKRPSPISTAPPVAQKSAAVKADAALVTHSQDNISKGGGGQTVTFGKDHVDYNDDDADDDYDEESDDDDRHGLTSHSTSSRFRSSPSTSASRRPRYSSLHSTGAYAHGGRLPDRVIDPDELLANPPGYSRLASYLPWWLPPRVLLFVLTGALIVGVTLSFTLRKIHNRLVVAHCIPVAPRNATAQPRYLPDLPAPLPPDPWAEMIAGTALLDAHVARENTYFDGMTADLASLRSELVSEINARGASSAGGGNPPLEHWRHTDGMYYALRADLAAYVRAPVREALATDAAEKIVYLRALLRLRLNDELPAIGFFEVSPDGSHLALAVDRSGNERFDVYVWDVVHQRRVGTGLAAKDAYYTARWVSNSVLVASVVDALGVPRGAVRIAVEGAGGAAPTTTMVQVYWEERPERTLNVGASADGSMLVLQSAGQISQRPRVVSAEAMGAADWTPDQMSSLTATVGDDDADEYGISEVEHHQGYLYVRTNEALPDRVAPNLNMFEVVRLPYDTRFPTNVTRAQLANAERIWAHSPGIFVEKMEVLQRYLVLWVRTNGRREIRWRAIGLGVSDPSWKRLGEWDSLAFYSVTPGFASDIGDPSSRVYRRFDASAIEFSNSSLVQPQAMWELDLAGGGVVPVVAEQASAIDPTRYARFRVWVNAATLSVSGQLPPSSFFANPAGGDYVPVDLAWRYADGEQVPQGKTRDGSTPLWVRTPGTPARPTLVSAYGAYGTMNDASYDPGLLALMDRGVVVALLHPRGDGDLGPAWYHAGARMHKANTMVDVERAIAGLINAGVAEKEKVALMGRSAGGLVVGSAVAATFQTCGQRATGTNGRALWSGLALVIAQVPFIDLVADMADVSVPWTTYEHREWGDPRNATELAYLANLSPYDRLNVDLDRGACWGTVANRTLDDNADDDPTMPWPAVVVTTGKNDARVPYSEPVRWAARMRHVQALAFGAVAVSNSTATSGGGGRGAVATAEQVGSEQDVGGRRSSAFSDPIAPEWASSAAKRVVSQPHGGLQVRDAINPSSKAKCRETTDITKDRPVLVRVYSGGHFSGKDAAGEAEWMSIALQVFGLWTPPESLPKRK</sequence>
<evidence type="ECO:0000256" key="3">
    <source>
        <dbReference type="ARBA" id="ARBA00022801"/>
    </source>
</evidence>
<accession>A0A1Y2HRZ1</accession>
<dbReference type="InterPro" id="IPR023302">
    <property type="entry name" value="Pept_S9A_N"/>
</dbReference>
<dbReference type="InterPro" id="IPR002470">
    <property type="entry name" value="Peptidase_S9A"/>
</dbReference>
<dbReference type="Pfam" id="PF02897">
    <property type="entry name" value="Peptidase_S9_N"/>
    <property type="match status" value="1"/>
</dbReference>
<comment type="similarity">
    <text evidence="1">Belongs to the peptidase S9A family.</text>
</comment>
<evidence type="ECO:0000259" key="10">
    <source>
        <dbReference type="Pfam" id="PF02897"/>
    </source>
</evidence>
<dbReference type="InterPro" id="IPR002471">
    <property type="entry name" value="Pept_S9_AS"/>
</dbReference>
<evidence type="ECO:0000256" key="7">
    <source>
        <dbReference type="ARBA" id="ARBA00045448"/>
    </source>
</evidence>
<feature type="region of interest" description="Disordered" evidence="8">
    <location>
        <begin position="1"/>
        <end position="194"/>
    </location>
</feature>
<evidence type="ECO:0000313" key="11">
    <source>
        <dbReference type="EMBL" id="ORZ37367.1"/>
    </source>
</evidence>
<evidence type="ECO:0000256" key="4">
    <source>
        <dbReference type="ARBA" id="ARBA00022825"/>
    </source>
</evidence>
<feature type="compositionally biased region" description="Low complexity" evidence="8">
    <location>
        <begin position="161"/>
        <end position="178"/>
    </location>
</feature>
<dbReference type="GO" id="GO:0006508">
    <property type="term" value="P:proteolysis"/>
    <property type="evidence" value="ECO:0007669"/>
    <property type="project" value="UniProtKB-KW"/>
</dbReference>
<dbReference type="Pfam" id="PF00326">
    <property type="entry name" value="Peptidase_S9"/>
    <property type="match status" value="2"/>
</dbReference>